<dbReference type="Proteomes" id="UP001152320">
    <property type="component" value="Unassembled WGS sequence"/>
</dbReference>
<protein>
    <submittedName>
        <fullName evidence="1">Uncharacterized protein</fullName>
    </submittedName>
</protein>
<gene>
    <name evidence="1" type="ORF">HOLleu_43492</name>
</gene>
<evidence type="ECO:0000313" key="2">
    <source>
        <dbReference type="Proteomes" id="UP001152320"/>
    </source>
</evidence>
<name>A0A9Q0YAM5_HOLLE</name>
<organism evidence="1 2">
    <name type="scientific">Holothuria leucospilota</name>
    <name type="common">Black long sea cucumber</name>
    <name type="synonym">Mertensiothuria leucospilota</name>
    <dbReference type="NCBI Taxonomy" id="206669"/>
    <lineage>
        <taxon>Eukaryota</taxon>
        <taxon>Metazoa</taxon>
        <taxon>Echinodermata</taxon>
        <taxon>Eleutherozoa</taxon>
        <taxon>Echinozoa</taxon>
        <taxon>Holothuroidea</taxon>
        <taxon>Aspidochirotacea</taxon>
        <taxon>Aspidochirotida</taxon>
        <taxon>Holothuriidae</taxon>
        <taxon>Holothuria</taxon>
    </lineage>
</organism>
<reference evidence="1" key="1">
    <citation type="submission" date="2021-10" db="EMBL/GenBank/DDBJ databases">
        <title>Tropical sea cucumber genome reveals ecological adaptation and Cuvierian tubules defense mechanism.</title>
        <authorList>
            <person name="Chen T."/>
        </authorList>
    </citation>
    <scope>NUCLEOTIDE SEQUENCE</scope>
    <source>
        <strain evidence="1">Nanhai2018</strain>
        <tissue evidence="1">Muscle</tissue>
    </source>
</reference>
<dbReference type="EMBL" id="JAIZAY010000330">
    <property type="protein sequence ID" value="KAJ8018490.1"/>
    <property type="molecule type" value="Genomic_DNA"/>
</dbReference>
<dbReference type="AlphaFoldDB" id="A0A9Q0YAM5"/>
<accession>A0A9Q0YAM5</accession>
<proteinExistence type="predicted"/>
<comment type="caution">
    <text evidence="1">The sequence shown here is derived from an EMBL/GenBank/DDBJ whole genome shotgun (WGS) entry which is preliminary data.</text>
</comment>
<sequence>MTLRNGSLQYCSKPNQSCTVSFSACKINLCLSRLHNFVKSVTTTGLNAAFSETAKAPLKTAQSAVLEMEQIRVLLLVNLY</sequence>
<dbReference type="PROSITE" id="PS51257">
    <property type="entry name" value="PROKAR_LIPOPROTEIN"/>
    <property type="match status" value="1"/>
</dbReference>
<evidence type="ECO:0000313" key="1">
    <source>
        <dbReference type="EMBL" id="KAJ8018490.1"/>
    </source>
</evidence>
<keyword evidence="2" id="KW-1185">Reference proteome</keyword>